<dbReference type="InterPro" id="IPR045851">
    <property type="entry name" value="AMP-bd_C_sf"/>
</dbReference>
<dbReference type="GO" id="GO:0004315">
    <property type="term" value="F:3-oxoacyl-[acyl-carrier-protein] synthase activity"/>
    <property type="evidence" value="ECO:0007669"/>
    <property type="project" value="InterPro"/>
</dbReference>
<feature type="domain" description="Carrier" evidence="10">
    <location>
        <begin position="2303"/>
        <end position="2377"/>
    </location>
</feature>
<dbReference type="InterPro" id="IPR042099">
    <property type="entry name" value="ANL_N_sf"/>
</dbReference>
<dbReference type="Pfam" id="PF00501">
    <property type="entry name" value="AMP-binding"/>
    <property type="match status" value="1"/>
</dbReference>
<evidence type="ECO:0000256" key="7">
    <source>
        <dbReference type="ARBA" id="ARBA00023098"/>
    </source>
</evidence>
<dbReference type="InterPro" id="IPR014043">
    <property type="entry name" value="Acyl_transferase_dom"/>
</dbReference>
<dbReference type="InterPro" id="IPR040097">
    <property type="entry name" value="FAAL/FAAC"/>
</dbReference>
<dbReference type="InterPro" id="IPR000873">
    <property type="entry name" value="AMP-dep_synth/lig_dom"/>
</dbReference>
<dbReference type="GO" id="GO:0071770">
    <property type="term" value="P:DIM/DIP cell wall layer assembly"/>
    <property type="evidence" value="ECO:0007669"/>
    <property type="project" value="TreeGrafter"/>
</dbReference>
<evidence type="ECO:0000259" key="11">
    <source>
        <dbReference type="PROSITE" id="PS52004"/>
    </source>
</evidence>
<dbReference type="GO" id="GO:0006633">
    <property type="term" value="P:fatty acid biosynthetic process"/>
    <property type="evidence" value="ECO:0007669"/>
    <property type="project" value="InterPro"/>
</dbReference>
<dbReference type="SUPFAM" id="SSF55048">
    <property type="entry name" value="Probable ACP-binding domain of malonyl-CoA ACP transacylase"/>
    <property type="match status" value="1"/>
</dbReference>
<dbReference type="Pfam" id="PF16197">
    <property type="entry name" value="KAsynt_C_assoc"/>
    <property type="match status" value="1"/>
</dbReference>
<dbReference type="InterPro" id="IPR020806">
    <property type="entry name" value="PKS_PP-bd"/>
</dbReference>
<dbReference type="Pfam" id="PF00109">
    <property type="entry name" value="ketoacyl-synt"/>
    <property type="match status" value="1"/>
</dbReference>
<dbReference type="Pfam" id="PF08659">
    <property type="entry name" value="KR"/>
    <property type="match status" value="1"/>
</dbReference>
<name>A0A840WUU3_9RHOB</name>
<dbReference type="SMART" id="SM00825">
    <property type="entry name" value="PKS_KS"/>
    <property type="match status" value="1"/>
</dbReference>
<dbReference type="InterPro" id="IPR020845">
    <property type="entry name" value="AMP-binding_CS"/>
</dbReference>
<proteinExistence type="inferred from homology"/>
<dbReference type="SUPFAM" id="SSF51735">
    <property type="entry name" value="NAD(P)-binding Rossmann-fold domains"/>
    <property type="match status" value="2"/>
</dbReference>
<dbReference type="InterPro" id="IPR036736">
    <property type="entry name" value="ACP-like_sf"/>
</dbReference>
<dbReference type="InterPro" id="IPR016039">
    <property type="entry name" value="Thiolase-like"/>
</dbReference>
<dbReference type="Pfam" id="PF00550">
    <property type="entry name" value="PP-binding"/>
    <property type="match status" value="2"/>
</dbReference>
<keyword evidence="4 12" id="KW-0808">Transferase</keyword>
<dbReference type="SMART" id="SM00827">
    <property type="entry name" value="PKS_AT"/>
    <property type="match status" value="1"/>
</dbReference>
<dbReference type="GO" id="GO:0004312">
    <property type="term" value="F:fatty acid synthase activity"/>
    <property type="evidence" value="ECO:0007669"/>
    <property type="project" value="TreeGrafter"/>
</dbReference>
<evidence type="ECO:0000256" key="6">
    <source>
        <dbReference type="ARBA" id="ARBA00022832"/>
    </source>
</evidence>
<dbReference type="CDD" id="cd00833">
    <property type="entry name" value="PKS"/>
    <property type="match status" value="1"/>
</dbReference>
<dbReference type="GO" id="GO:0031177">
    <property type="term" value="F:phosphopantetheine binding"/>
    <property type="evidence" value="ECO:0007669"/>
    <property type="project" value="InterPro"/>
</dbReference>
<dbReference type="InterPro" id="IPR016036">
    <property type="entry name" value="Malonyl_transacylase_ACP-bd"/>
</dbReference>
<dbReference type="SUPFAM" id="SSF53335">
    <property type="entry name" value="S-adenosyl-L-methionine-dependent methyltransferases"/>
    <property type="match status" value="1"/>
</dbReference>
<dbReference type="FunFam" id="3.40.47.10:FF:000019">
    <property type="entry name" value="Polyketide synthase type I"/>
    <property type="match status" value="1"/>
</dbReference>
<dbReference type="RefSeq" id="WP_184009092.1">
    <property type="nucleotide sequence ID" value="NZ_JACIJS010000002.1"/>
</dbReference>
<keyword evidence="7" id="KW-0443">Lipid metabolism</keyword>
<dbReference type="EMBL" id="JACIJS010000002">
    <property type="protein sequence ID" value="MBB5514980.1"/>
    <property type="molecule type" value="Genomic_DNA"/>
</dbReference>
<dbReference type="InterPro" id="IPR014030">
    <property type="entry name" value="Ketoacyl_synth_N"/>
</dbReference>
<sequence length="2388" mass="252004">MPHDLRPPRTDSLTERLLHGFAARGSHPAITLLDASGEVAERVSFDDLSQAVKQRAAALSRLTSAGDRVILLFPTGRGFIECFLACLYAGVIAVPLFPPRNQRNWGRLRTVLRDADPALILCPREDVTRFEDWSAREGTLTEATLVADDSLLDQAQACPLHAASGDTVALLQYTSGSTSEPKGVMVTHANLIDNLTILSQSCDLSHRDRMLTWLPHYHDMGLVQGLLLPLSLGAEVVVLSPAAFLQKPGRWMTAMAAFGATHSCAPNFAFDLAADAVTGQARLDLSAVRTILNGAEPIRAQTLDRFTDAFAPFGLRRDVIRPGYGMAETTLMVTDSRQGRYDMLADPEALKAGRLAPAKTGTRLVSSGRAAPGIRLRISDPETGAPCPPGQIGEIRVAGRSVAPGYWQQPGLSAEVFDAPLDGTPFLRTGDLGALTAEGELFVCGRVKDLIIIDGANHYPQDIETTAQEAHPALAQDAAAAVTIDEDGRQKLVLIQEVKRTERHGIIAQDVFRAVATAISEAHHLSLDQLVLLRPGAIPKTSSGKIQRNRARAALEDGTLAVLGQWPDPGKVEDARDGEWLATLIAGALGLQPADLSPDRPFAEYGLSSRVAVGLSGQIAERTGRDMPPTLLFDHPTLDKLRAHLSGSTPKRATRANTVAEPIAIVGMACRFPGADTLDQFWTLLSHGQDAVGTVPEGRWPAGMAEKGVPLDGGFLSDIKGFDAGFFGITPLEAERMDPQQRLLLEITWECLSHAHHPPERLRQGRTGVFVGLSHSDYGALAHGNFAALDAYSATGAAHSIAANRISYALDLRGPSVAVDTACSSSLVAVHQACRALQSGEAEMAIAAGVNLMIRPDLSHVFAQARMLSPSGRCRAFDAAADGYVRGEGAGAILLKPLSVAEADGDVIHAVIRGSAVGHGGRGNGLTAPIVSAQAQTIEDALGTAGLSPRDISFIEAHGTGTPLGDPIEVAALDSVFGARDAAPLVIGTVKSNIGHLEAAAGIAGLIKATLALKHRTVPQTLHLSARNPAIAPSTARVFATEPQILPAQDAPLRAGVSSFGFGGTNAHVVLEAAAVPPQPEAPVQAPALLALSAQTERALADVIAQAQTALKHQPLPAVAETLTRGRAALRCRAMVVADSADAAQEALSALPAPSAAETRPQKGAVFVFSGQGGQWSGMGRALAKESPAFATALARFDPLLREVTGRDSAQLFDDPALGADQAALQPALCALQMALSDVLEGYGVTPAAVVGHSLGEIAAASCAGAFPAEEAIRLAATRGALMAEAAGTGGLTVLNTSVETAEAHIKKHDLPLDIAAINGPAMVAVSGPIAALEKLEDALRAHGITVKRMPGTTAFHARALEPFAQRMPQRGGRLTRPMFSTVTGRMEQKIGPDYWARNMRDTVRFAEALTALNVAGHTHFIEIGPHPALTGLVRAAGGVGLPSLTQDTPGLSPLLNAIGRLFVDHVPGVDLVNAARPRGPMADLPAYPWERVPYWQDQHGATAQNTWHAMAKAAEQQAGFIPATLNLDAEDKTRRTLDALATTEMAECLARIDAGALPVDERFAPLVARWRKTLQNGAVAPAPDEDTAPQWLATYVARCHAMLPDILTGRESPLETLFPKGDWGTVEQMYHGYPVARYFNTIIAQAVAARAALATPSQPLRILEVGGGTGGLTRTVLPLLPADRVRYCFTDATAYFAEPMRHRLAEYPFVTFGTLDLDDPFDAQGYTAGSFDIILGANSVHAADHLDQSLSRLQSLLARDGVLMLYEATTPFAWLDTTVGLIEGWGAQKTDGRSGTPMVSPQDWQVRLQQAGFAETLMLPRADDPLAQLGQTVIIARSTGEARAEPVVTKAPLSQYALTWCEATPPPAGPLPAPLLVMGRQDVADALNITAQDDWPSTVAGWQALIAAYQPKGILLAPALDATGVAALEACLISCQALIHAQMAVAPDQRAALWILTSAEAENAVHTGLSAWARVAANEMRGMVRGMIALSDRPEPEMLRAALGQKSPDMLSIADGRWQVARFTEAMIEGAPVPIRSDGLYLMTGGLGVLGLRLAEEIAARGPGGVILASRSARADSLSAEARRTLDRLKGAGVPAHLLAVDCADEGALAAGIARITDETGFMVRGAVHCAGLLDAASLQETDAALLARSLHAKAKGADVLTRVLDREALDFLTFMGSAAATLCPPGTSAYAAANGYMDGVAARLRAQGVPAQTYHWGVWEDTGASAHSTRDAFRDMGLPLIAPDQGAALCLTMAPEGQMVRTVLSGSAADWLPSVRRWMGLPLLDRLQSPAAVSTEAIDETDTTAILRQEVARIMNLRPEQIVTGQPLVEQGLDSLMAIGLKGRIEAVFGTSLTVGDLMTLPSLSAIADRVAPTGTDDTAREVMSF</sequence>
<dbReference type="InterPro" id="IPR001227">
    <property type="entry name" value="Ac_transferase_dom_sf"/>
</dbReference>
<dbReference type="InterPro" id="IPR032821">
    <property type="entry name" value="PKS_assoc"/>
</dbReference>
<dbReference type="InterPro" id="IPR013217">
    <property type="entry name" value="Methyltransf_12"/>
</dbReference>
<dbReference type="GO" id="GO:0005886">
    <property type="term" value="C:plasma membrane"/>
    <property type="evidence" value="ECO:0007669"/>
    <property type="project" value="TreeGrafter"/>
</dbReference>
<dbReference type="Proteomes" id="UP000553766">
    <property type="component" value="Unassembled WGS sequence"/>
</dbReference>
<dbReference type="SUPFAM" id="SSF56801">
    <property type="entry name" value="Acetyl-CoA synthetase-like"/>
    <property type="match status" value="1"/>
</dbReference>
<organism evidence="12 13">
    <name type="scientific">Rubricella aquisinus</name>
    <dbReference type="NCBI Taxonomy" id="2028108"/>
    <lineage>
        <taxon>Bacteria</taxon>
        <taxon>Pseudomonadati</taxon>
        <taxon>Pseudomonadota</taxon>
        <taxon>Alphaproteobacteria</taxon>
        <taxon>Rhodobacterales</taxon>
        <taxon>Paracoccaceae</taxon>
        <taxon>Rubricella</taxon>
    </lineage>
</organism>
<dbReference type="Gene3D" id="3.40.50.720">
    <property type="entry name" value="NAD(P)-binding Rossmann-like Domain"/>
    <property type="match status" value="1"/>
</dbReference>
<dbReference type="PANTHER" id="PTHR43775">
    <property type="entry name" value="FATTY ACID SYNTHASE"/>
    <property type="match status" value="1"/>
</dbReference>
<comment type="caution">
    <text evidence="12">The sequence shown here is derived from an EMBL/GenBank/DDBJ whole genome shotgun (WGS) entry which is preliminary data.</text>
</comment>
<reference evidence="12 13" key="1">
    <citation type="submission" date="2020-08" db="EMBL/GenBank/DDBJ databases">
        <title>Genomic Encyclopedia of Type Strains, Phase IV (KMG-IV): sequencing the most valuable type-strain genomes for metagenomic binning, comparative biology and taxonomic classification.</title>
        <authorList>
            <person name="Goeker M."/>
        </authorList>
    </citation>
    <scope>NUCLEOTIDE SEQUENCE [LARGE SCALE GENOMIC DNA]</scope>
    <source>
        <strain evidence="12 13">DSM 103377</strain>
    </source>
</reference>
<feature type="domain" description="Ketosynthase family 3 (KS3)" evidence="11">
    <location>
        <begin position="660"/>
        <end position="1073"/>
    </location>
</feature>
<keyword evidence="12" id="KW-0436">Ligase</keyword>
<dbReference type="InterPro" id="IPR016035">
    <property type="entry name" value="Acyl_Trfase/lysoPLipase"/>
</dbReference>
<dbReference type="Gene3D" id="3.30.70.3290">
    <property type="match status" value="1"/>
</dbReference>
<dbReference type="PROSITE" id="PS50075">
    <property type="entry name" value="CARRIER"/>
    <property type="match status" value="2"/>
</dbReference>
<dbReference type="Gene3D" id="3.40.366.10">
    <property type="entry name" value="Malonyl-Coenzyme A Acyl Carrier Protein, domain 2"/>
    <property type="match status" value="1"/>
</dbReference>
<evidence type="ECO:0000259" key="10">
    <source>
        <dbReference type="PROSITE" id="PS50075"/>
    </source>
</evidence>
<dbReference type="Gene3D" id="3.40.50.150">
    <property type="entry name" value="Vaccinia Virus protein VP39"/>
    <property type="match status" value="1"/>
</dbReference>
<dbReference type="SMART" id="SM00823">
    <property type="entry name" value="PKS_PP"/>
    <property type="match status" value="2"/>
</dbReference>
<evidence type="ECO:0000256" key="1">
    <source>
        <dbReference type="ARBA" id="ARBA00006432"/>
    </source>
</evidence>
<dbReference type="InterPro" id="IPR057326">
    <property type="entry name" value="KR_dom"/>
</dbReference>
<evidence type="ECO:0000313" key="12">
    <source>
        <dbReference type="EMBL" id="MBB5514980.1"/>
    </source>
</evidence>
<dbReference type="Pfam" id="PF00698">
    <property type="entry name" value="Acyl_transf_1"/>
    <property type="match status" value="1"/>
</dbReference>
<dbReference type="CDD" id="cd05931">
    <property type="entry name" value="FAAL"/>
    <property type="match status" value="1"/>
</dbReference>
<keyword evidence="13" id="KW-1185">Reference proteome</keyword>
<dbReference type="SUPFAM" id="SSF53901">
    <property type="entry name" value="Thiolase-like"/>
    <property type="match status" value="1"/>
</dbReference>
<dbReference type="InterPro" id="IPR018201">
    <property type="entry name" value="Ketoacyl_synth_AS"/>
</dbReference>
<dbReference type="Pfam" id="PF08242">
    <property type="entry name" value="Methyltransf_12"/>
    <property type="match status" value="1"/>
</dbReference>
<dbReference type="InterPro" id="IPR025110">
    <property type="entry name" value="AMP-bd_C"/>
</dbReference>
<gene>
    <name evidence="12" type="ORF">FHS89_000986</name>
</gene>
<dbReference type="SMART" id="SM01294">
    <property type="entry name" value="PKS_PP_betabranch"/>
    <property type="match status" value="1"/>
</dbReference>
<keyword evidence="8" id="KW-0511">Multifunctional enzyme</keyword>
<dbReference type="CDD" id="cd05274">
    <property type="entry name" value="KR_FAS_SDR_x"/>
    <property type="match status" value="1"/>
</dbReference>
<comment type="function">
    <text evidence="9">Involved in production of the polyketide antibiotic thailandamide.</text>
</comment>
<evidence type="ECO:0000256" key="4">
    <source>
        <dbReference type="ARBA" id="ARBA00022679"/>
    </source>
</evidence>
<dbReference type="Pfam" id="PF23024">
    <property type="entry name" value="AMP-dom_DIP2-like"/>
    <property type="match status" value="1"/>
</dbReference>
<dbReference type="InterPro" id="IPR050091">
    <property type="entry name" value="PKS_NRPS_Biosynth_Enz"/>
</dbReference>
<keyword evidence="3" id="KW-0597">Phosphoprotein</keyword>
<dbReference type="FunFam" id="3.40.50.12780:FF:000013">
    <property type="entry name" value="Long-chain-fatty-acid--AMP ligase FadD32"/>
    <property type="match status" value="1"/>
</dbReference>
<dbReference type="InterPro" id="IPR013968">
    <property type="entry name" value="PKS_KR"/>
</dbReference>
<dbReference type="Gene3D" id="1.10.1200.10">
    <property type="entry name" value="ACP-like"/>
    <property type="match status" value="2"/>
</dbReference>
<protein>
    <submittedName>
        <fullName evidence="12">Acyl transferase domain-containing protein/acyl-CoA synthetase (AMP-forming)/AMP-acid ligase II/acyl carrier protein</fullName>
    </submittedName>
</protein>
<dbReference type="InterPro" id="IPR029063">
    <property type="entry name" value="SAM-dependent_MTases_sf"/>
</dbReference>
<evidence type="ECO:0000256" key="9">
    <source>
        <dbReference type="ARBA" id="ARBA00054155"/>
    </source>
</evidence>
<evidence type="ECO:0000256" key="2">
    <source>
        <dbReference type="ARBA" id="ARBA00022450"/>
    </source>
</evidence>
<accession>A0A840WUU3</accession>
<evidence type="ECO:0000256" key="3">
    <source>
        <dbReference type="ARBA" id="ARBA00022553"/>
    </source>
</evidence>
<dbReference type="GO" id="GO:0005737">
    <property type="term" value="C:cytoplasm"/>
    <property type="evidence" value="ECO:0007669"/>
    <property type="project" value="TreeGrafter"/>
</dbReference>
<keyword evidence="6" id="KW-0276">Fatty acid metabolism</keyword>
<dbReference type="PANTHER" id="PTHR43775:SF37">
    <property type="entry name" value="SI:DKEY-61P9.11"/>
    <property type="match status" value="1"/>
</dbReference>
<dbReference type="InterPro" id="IPR014031">
    <property type="entry name" value="Ketoacyl_synth_C"/>
</dbReference>
<dbReference type="PROSITE" id="PS52004">
    <property type="entry name" value="KS3_2"/>
    <property type="match status" value="1"/>
</dbReference>
<keyword evidence="5" id="KW-0677">Repeat</keyword>
<dbReference type="SUPFAM" id="SSF52151">
    <property type="entry name" value="FabD/lysophospholipase-like"/>
    <property type="match status" value="1"/>
</dbReference>
<dbReference type="InterPro" id="IPR009081">
    <property type="entry name" value="PP-bd_ACP"/>
</dbReference>
<dbReference type="InterPro" id="IPR036291">
    <property type="entry name" value="NAD(P)-bd_dom_sf"/>
</dbReference>
<dbReference type="Gene3D" id="3.40.47.10">
    <property type="match status" value="1"/>
</dbReference>
<dbReference type="Gene3D" id="3.30.300.30">
    <property type="match status" value="1"/>
</dbReference>
<comment type="similarity">
    <text evidence="1">Belongs to the ATP-dependent AMP-binding enzyme family.</text>
</comment>
<feature type="domain" description="Carrier" evidence="10">
    <location>
        <begin position="575"/>
        <end position="649"/>
    </location>
</feature>
<dbReference type="GO" id="GO:0016874">
    <property type="term" value="F:ligase activity"/>
    <property type="evidence" value="ECO:0007669"/>
    <property type="project" value="UniProtKB-KW"/>
</dbReference>
<dbReference type="InterPro" id="IPR020841">
    <property type="entry name" value="PKS_Beta-ketoAc_synthase_dom"/>
</dbReference>
<keyword evidence="2" id="KW-0596">Phosphopantetheine</keyword>
<dbReference type="SUPFAM" id="SSF47336">
    <property type="entry name" value="ACP-like"/>
    <property type="match status" value="2"/>
</dbReference>
<dbReference type="Gene3D" id="3.40.50.12780">
    <property type="entry name" value="N-terminal domain of ligase-like"/>
    <property type="match status" value="1"/>
</dbReference>
<dbReference type="PROSITE" id="PS00455">
    <property type="entry name" value="AMP_BINDING"/>
    <property type="match status" value="1"/>
</dbReference>
<dbReference type="PROSITE" id="PS00606">
    <property type="entry name" value="KS3_1"/>
    <property type="match status" value="1"/>
</dbReference>
<evidence type="ECO:0000256" key="5">
    <source>
        <dbReference type="ARBA" id="ARBA00022737"/>
    </source>
</evidence>
<evidence type="ECO:0000313" key="13">
    <source>
        <dbReference type="Proteomes" id="UP000553766"/>
    </source>
</evidence>
<dbReference type="SMART" id="SM00822">
    <property type="entry name" value="PKS_KR"/>
    <property type="match status" value="1"/>
</dbReference>
<dbReference type="Pfam" id="PF02801">
    <property type="entry name" value="Ketoacyl-synt_C"/>
    <property type="match status" value="1"/>
</dbReference>
<evidence type="ECO:0000256" key="8">
    <source>
        <dbReference type="ARBA" id="ARBA00023268"/>
    </source>
</evidence>